<dbReference type="InterPro" id="IPR022946">
    <property type="entry name" value="UPF0313"/>
</dbReference>
<feature type="domain" description="Radical SAM core" evidence="1">
    <location>
        <begin position="1"/>
        <end position="252"/>
    </location>
</feature>
<protein>
    <recommendedName>
        <fullName evidence="1">Radical SAM core domain-containing protein</fullName>
    </recommendedName>
</protein>
<feature type="non-terminal residue" evidence="2">
    <location>
        <position position="1"/>
    </location>
</feature>
<reference evidence="2" key="1">
    <citation type="journal article" date="2014" name="Front. Microbiol.">
        <title>High frequency of phylogenetically diverse reductive dehalogenase-homologous genes in deep subseafloor sedimentary metagenomes.</title>
        <authorList>
            <person name="Kawai M."/>
            <person name="Futagami T."/>
            <person name="Toyoda A."/>
            <person name="Takaki Y."/>
            <person name="Nishi S."/>
            <person name="Hori S."/>
            <person name="Arai W."/>
            <person name="Tsubouchi T."/>
            <person name="Morono Y."/>
            <person name="Uchiyama I."/>
            <person name="Ito T."/>
            <person name="Fujiyama A."/>
            <person name="Inagaki F."/>
            <person name="Takami H."/>
        </authorList>
    </citation>
    <scope>NUCLEOTIDE SEQUENCE</scope>
    <source>
        <strain evidence="2">Expedition CK06-06</strain>
    </source>
</reference>
<dbReference type="GO" id="GO:0003824">
    <property type="term" value="F:catalytic activity"/>
    <property type="evidence" value="ECO:0007669"/>
    <property type="project" value="InterPro"/>
</dbReference>
<dbReference type="Gene3D" id="3.80.30.20">
    <property type="entry name" value="tm_1862 like domain"/>
    <property type="match status" value="1"/>
</dbReference>
<accession>X1TWI4</accession>
<organism evidence="2">
    <name type="scientific">marine sediment metagenome</name>
    <dbReference type="NCBI Taxonomy" id="412755"/>
    <lineage>
        <taxon>unclassified sequences</taxon>
        <taxon>metagenomes</taxon>
        <taxon>ecological metagenomes</taxon>
    </lineage>
</organism>
<dbReference type="PANTHER" id="PTHR32331:SF0">
    <property type="entry name" value="UPF0313 PROTEIN YGIQ"/>
    <property type="match status" value="1"/>
</dbReference>
<dbReference type="EMBL" id="BARW01011130">
    <property type="protein sequence ID" value="GAI84394.1"/>
    <property type="molecule type" value="Genomic_DNA"/>
</dbReference>
<name>X1TWI4_9ZZZZ</name>
<sequence>CSITIHQGKVIQERSEKSILKEAKFLTKLENFKGYILDVGGPTANMYGIECQKKLKLGNCADKRCLYPQICPNLKINHKMQIEILKKINRIEGVKKVFVASGIRYDMLLADQKYGEKYLRELVKYHISGQLKIAPEHTENNVLEKMGKPDRGYLKKFRDNFLRINKEQKKKQFLTYYLIAAHPGCGEEDMYRLKEYTSKELKLNPEQVQVFTPAPSTYSTLMYYTEIEPFTGKTIYVEKNLKKKEKQKEIVL</sequence>
<gene>
    <name evidence="2" type="ORF">S12H4_21600</name>
</gene>
<dbReference type="PROSITE" id="PS51918">
    <property type="entry name" value="RADICAL_SAM"/>
    <property type="match status" value="1"/>
</dbReference>
<evidence type="ECO:0000313" key="2">
    <source>
        <dbReference type="EMBL" id="GAI84394.1"/>
    </source>
</evidence>
<comment type="caution">
    <text evidence="2">The sequence shown here is derived from an EMBL/GenBank/DDBJ whole genome shotgun (WGS) entry which is preliminary data.</text>
</comment>
<proteinExistence type="predicted"/>
<dbReference type="GO" id="GO:0051536">
    <property type="term" value="F:iron-sulfur cluster binding"/>
    <property type="evidence" value="ECO:0007669"/>
    <property type="project" value="InterPro"/>
</dbReference>
<dbReference type="InterPro" id="IPR007197">
    <property type="entry name" value="rSAM"/>
</dbReference>
<dbReference type="AlphaFoldDB" id="X1TWI4"/>
<dbReference type="PANTHER" id="PTHR32331">
    <property type="entry name" value="UPF0313 PROTEIN YGIQ"/>
    <property type="match status" value="1"/>
</dbReference>
<dbReference type="InterPro" id="IPR023404">
    <property type="entry name" value="rSAM_horseshoe"/>
</dbReference>
<evidence type="ECO:0000259" key="1">
    <source>
        <dbReference type="PROSITE" id="PS51918"/>
    </source>
</evidence>